<comment type="caution">
    <text evidence="1">The sequence shown here is derived from an EMBL/GenBank/DDBJ whole genome shotgun (WGS) entry which is preliminary data.</text>
</comment>
<dbReference type="Proteomes" id="UP000228689">
    <property type="component" value="Unassembled WGS sequence"/>
</dbReference>
<gene>
    <name evidence="1" type="ORF">COY67_00940</name>
</gene>
<name>A0A2M7RFV9_9BACT</name>
<accession>A0A2M7RFV9</accession>
<reference evidence="2" key="1">
    <citation type="submission" date="2017-09" db="EMBL/GenBank/DDBJ databases">
        <title>Depth-based differentiation of microbial function through sediment-hosted aquifers and enrichment of novel symbionts in the deep terrestrial subsurface.</title>
        <authorList>
            <person name="Probst A.J."/>
            <person name="Ladd B."/>
            <person name="Jarett J.K."/>
            <person name="Geller-Mcgrath D.E."/>
            <person name="Sieber C.M.K."/>
            <person name="Emerson J.B."/>
            <person name="Anantharaman K."/>
            <person name="Thomas B.C."/>
            <person name="Malmstrom R."/>
            <person name="Stieglmeier M."/>
            <person name="Klingl A."/>
            <person name="Woyke T."/>
            <person name="Ryan C.M."/>
            <person name="Banfield J.F."/>
        </authorList>
    </citation>
    <scope>NUCLEOTIDE SEQUENCE [LARGE SCALE GENOMIC DNA]</scope>
</reference>
<organism evidence="1 2">
    <name type="scientific">Candidatus Komeilibacteria bacterium CG_4_10_14_0_8_um_filter_37_78</name>
    <dbReference type="NCBI Taxonomy" id="1974471"/>
    <lineage>
        <taxon>Bacteria</taxon>
        <taxon>Candidatus Komeiliibacteriota</taxon>
    </lineage>
</organism>
<evidence type="ECO:0000313" key="2">
    <source>
        <dbReference type="Proteomes" id="UP000228689"/>
    </source>
</evidence>
<sequence>MLGMFNETMNASFEKNESSIEKLERLLGEMAAEMNDDLSQYSDRDEGQIVNDDCTLNMLAWQKGKHGPYDKVGDIKMDKQFIAERDLVNSGAVGKVNQDSILDHYHQQKREGHGNLLEMAITSILYKVLHDQFIVVRASQYDDYANGVDNVIVNKETGDVVCAFDEVRDDQSGERFEKKVNKVRDIAKKGGTEIKYGLTIDKQSSPELVKKQIDNIPVFYLAVDRDHLLELLEKMDYSKTSISEIEKSVYDNLIVSLEQQIALLLDENLPENIQNNIQSFQESLETMRRLMEKIA</sequence>
<evidence type="ECO:0000313" key="1">
    <source>
        <dbReference type="EMBL" id="PIY95236.1"/>
    </source>
</evidence>
<proteinExistence type="predicted"/>
<dbReference type="EMBL" id="PFMC01000022">
    <property type="protein sequence ID" value="PIY95236.1"/>
    <property type="molecule type" value="Genomic_DNA"/>
</dbReference>
<protein>
    <submittedName>
        <fullName evidence="1">Uncharacterized protein</fullName>
    </submittedName>
</protein>
<dbReference type="AlphaFoldDB" id="A0A2M7RFV9"/>